<reference evidence="1 2" key="2">
    <citation type="journal article" date="2014" name="Genome Announc.">
        <title>Complete Genome Sequence of the Subsurface, Mesophilic Sulfate-Reducing Bacterium Desulfovibrio aespoeensis Aspo-2.</title>
        <authorList>
            <person name="Pedersen K."/>
            <person name="Bengtsson A."/>
            <person name="Edlund J."/>
            <person name="Rabe L."/>
            <person name="Hazen T."/>
            <person name="Chakraborty R."/>
            <person name="Goodwin L."/>
            <person name="Shapiro N."/>
        </authorList>
    </citation>
    <scope>NUCLEOTIDE SEQUENCE [LARGE SCALE GENOMIC DNA]</scope>
    <source>
        <strain evidence="2">ATCC 700646 / DSM 10631 / Aspo-2</strain>
    </source>
</reference>
<evidence type="ECO:0008006" key="3">
    <source>
        <dbReference type="Google" id="ProtNLM"/>
    </source>
</evidence>
<evidence type="ECO:0000313" key="1">
    <source>
        <dbReference type="EMBL" id="ADU63037.1"/>
    </source>
</evidence>
<gene>
    <name evidence="1" type="ordered locus">Daes_2029</name>
</gene>
<dbReference type="Pfam" id="PF03692">
    <property type="entry name" value="CxxCxxCC"/>
    <property type="match status" value="1"/>
</dbReference>
<evidence type="ECO:0000313" key="2">
    <source>
        <dbReference type="Proteomes" id="UP000002191"/>
    </source>
</evidence>
<dbReference type="KEGG" id="das:Daes_2029"/>
<sequence length="289" mass="31141">MAIDFSEYFKRYEAVVAEIDTVFVKFETEMGDLVKCGKGCSDCCHALFDITLVEAIYINHKFNERFSGLKRSTVMTRADAADRQIHKLKRKVYKASQEGRPAAEILMEVSRARVRCPMLSDDNLCVLYEFRPITCRLYGVPTSIAGEAHTCNLAGFKGGEKYPTVNMDIVLDRLITVGRDMQKGIGSRFRELGDMLVPLSMALVTEYDEDYLGVNEAAKDGAPAAAEAAGAVSAQGAAKSSVRSPAKGAGPVEIKAPGAAEACSSCTESKSACESCTSKTIVLGGDGTE</sequence>
<organism evidence="1 2">
    <name type="scientific">Pseudodesulfovibrio aespoeensis (strain ATCC 700646 / DSM 10631 / Aspo-2)</name>
    <name type="common">Desulfovibrio aespoeensis</name>
    <dbReference type="NCBI Taxonomy" id="643562"/>
    <lineage>
        <taxon>Bacteria</taxon>
        <taxon>Pseudomonadati</taxon>
        <taxon>Thermodesulfobacteriota</taxon>
        <taxon>Desulfovibrionia</taxon>
        <taxon>Desulfovibrionales</taxon>
        <taxon>Desulfovibrionaceae</taxon>
    </lineage>
</organism>
<protein>
    <recommendedName>
        <fullName evidence="3">YkgJ family cysteine cluster protein</fullName>
    </recommendedName>
</protein>
<dbReference type="EMBL" id="CP002431">
    <property type="protein sequence ID" value="ADU63037.1"/>
    <property type="molecule type" value="Genomic_DNA"/>
</dbReference>
<dbReference type="HOGENOM" id="CLU_082366_0_0_7"/>
<dbReference type="RefSeq" id="WP_013514950.1">
    <property type="nucleotide sequence ID" value="NC_014844.1"/>
</dbReference>
<dbReference type="eggNOG" id="COG0727">
    <property type="taxonomic scope" value="Bacteria"/>
</dbReference>
<dbReference type="Proteomes" id="UP000002191">
    <property type="component" value="Chromosome"/>
</dbReference>
<dbReference type="AlphaFoldDB" id="E6VRK0"/>
<keyword evidence="2" id="KW-1185">Reference proteome</keyword>
<dbReference type="OrthoDB" id="9810361at2"/>
<accession>E6VRK0</accession>
<name>E6VRK0_PSEA9</name>
<proteinExistence type="predicted"/>
<dbReference type="InterPro" id="IPR005358">
    <property type="entry name" value="Puta_zinc/iron-chelating_dom"/>
</dbReference>
<dbReference type="STRING" id="643562.Daes_2029"/>
<reference evidence="2" key="1">
    <citation type="submission" date="2010-12" db="EMBL/GenBank/DDBJ databases">
        <title>Complete sequence of Desulfovibrio aespoeensis Aspo-2.</title>
        <authorList>
            <consortium name="US DOE Joint Genome Institute"/>
            <person name="Lucas S."/>
            <person name="Copeland A."/>
            <person name="Lapidus A."/>
            <person name="Cheng J.-F."/>
            <person name="Goodwin L."/>
            <person name="Pitluck S."/>
            <person name="Chertkov O."/>
            <person name="Misra M."/>
            <person name="Detter J.C."/>
            <person name="Han C."/>
            <person name="Tapia R."/>
            <person name="Land M."/>
            <person name="Hauser L."/>
            <person name="Kyrpides N."/>
            <person name="Ivanova N."/>
            <person name="Ovchinnikova G."/>
            <person name="Pedersen K."/>
            <person name="Jagevall S."/>
            <person name="Hazen T."/>
            <person name="Woyke T."/>
        </authorList>
    </citation>
    <scope>NUCLEOTIDE SEQUENCE [LARGE SCALE GENOMIC DNA]</scope>
    <source>
        <strain evidence="2">ATCC 700646 / DSM 10631 / Aspo-2</strain>
    </source>
</reference>